<organism evidence="2 3">
    <name type="scientific">Lactuca virosa</name>
    <dbReference type="NCBI Taxonomy" id="75947"/>
    <lineage>
        <taxon>Eukaryota</taxon>
        <taxon>Viridiplantae</taxon>
        <taxon>Streptophyta</taxon>
        <taxon>Embryophyta</taxon>
        <taxon>Tracheophyta</taxon>
        <taxon>Spermatophyta</taxon>
        <taxon>Magnoliopsida</taxon>
        <taxon>eudicotyledons</taxon>
        <taxon>Gunneridae</taxon>
        <taxon>Pentapetalae</taxon>
        <taxon>asterids</taxon>
        <taxon>campanulids</taxon>
        <taxon>Asterales</taxon>
        <taxon>Asteraceae</taxon>
        <taxon>Cichorioideae</taxon>
        <taxon>Cichorieae</taxon>
        <taxon>Lactucinae</taxon>
        <taxon>Lactuca</taxon>
    </lineage>
</organism>
<feature type="region of interest" description="Disordered" evidence="1">
    <location>
        <begin position="56"/>
        <end position="105"/>
    </location>
</feature>
<evidence type="ECO:0000256" key="1">
    <source>
        <dbReference type="SAM" id="MobiDB-lite"/>
    </source>
</evidence>
<dbReference type="AlphaFoldDB" id="A0AAU9LEK6"/>
<gene>
    <name evidence="2" type="ORF">LVIROSA_LOCUS734</name>
</gene>
<protein>
    <submittedName>
        <fullName evidence="2">Uncharacterized protein</fullName>
    </submittedName>
</protein>
<name>A0AAU9LEK6_9ASTR</name>
<evidence type="ECO:0000313" key="2">
    <source>
        <dbReference type="EMBL" id="CAH1412737.1"/>
    </source>
</evidence>
<sequence length="105" mass="11768">MQDVVITAIPKMRTATFITSDPKNFLMVGSLSQAMLSRVPTDHPIIVEYLNTTVSTKDVGSKSIHEEENPKKKGKSSKRRGKTIVSKKSIKKKMQRVPQVVVEEE</sequence>
<feature type="compositionally biased region" description="Basic and acidic residues" evidence="1">
    <location>
        <begin position="59"/>
        <end position="71"/>
    </location>
</feature>
<proteinExistence type="predicted"/>
<dbReference type="EMBL" id="CAKMRJ010000001">
    <property type="protein sequence ID" value="CAH1412737.1"/>
    <property type="molecule type" value="Genomic_DNA"/>
</dbReference>
<feature type="compositionally biased region" description="Basic residues" evidence="1">
    <location>
        <begin position="72"/>
        <end position="82"/>
    </location>
</feature>
<comment type="caution">
    <text evidence="2">The sequence shown here is derived from an EMBL/GenBank/DDBJ whole genome shotgun (WGS) entry which is preliminary data.</text>
</comment>
<evidence type="ECO:0000313" key="3">
    <source>
        <dbReference type="Proteomes" id="UP001157418"/>
    </source>
</evidence>
<dbReference type="Proteomes" id="UP001157418">
    <property type="component" value="Unassembled WGS sequence"/>
</dbReference>
<keyword evidence="3" id="KW-1185">Reference proteome</keyword>
<reference evidence="2 3" key="1">
    <citation type="submission" date="2022-01" db="EMBL/GenBank/DDBJ databases">
        <authorList>
            <person name="Xiong W."/>
            <person name="Schranz E."/>
        </authorList>
    </citation>
    <scope>NUCLEOTIDE SEQUENCE [LARGE SCALE GENOMIC DNA]</scope>
</reference>
<accession>A0AAU9LEK6</accession>